<dbReference type="Proteomes" id="UP000071778">
    <property type="component" value="Chromosome"/>
</dbReference>
<dbReference type="EMBL" id="CP013235">
    <property type="protein sequence ID" value="AMP11919.1"/>
    <property type="molecule type" value="Genomic_DNA"/>
</dbReference>
<proteinExistence type="predicted"/>
<evidence type="ECO:0000313" key="2">
    <source>
        <dbReference type="Proteomes" id="UP000071778"/>
    </source>
</evidence>
<reference evidence="1 2" key="1">
    <citation type="submission" date="2015-11" db="EMBL/GenBank/DDBJ databases">
        <title>Exploring the genomic traits of fungus-feeding bacterial genus Collimonas.</title>
        <authorList>
            <person name="Song C."/>
            <person name="Schmidt R."/>
            <person name="de Jager V."/>
            <person name="Krzyzanowska D."/>
            <person name="Jongedijk E."/>
            <person name="Cankar K."/>
            <person name="Beekwilder J."/>
            <person name="van Veen A."/>
            <person name="de Boer W."/>
            <person name="van Veen J.A."/>
            <person name="Garbeva P."/>
        </authorList>
    </citation>
    <scope>NUCLEOTIDE SEQUENCE [LARGE SCALE GENOMIC DNA]</scope>
    <source>
        <strain evidence="1 2">Ter282</strain>
    </source>
</reference>
<keyword evidence="2" id="KW-1185">Reference proteome</keyword>
<evidence type="ECO:0000313" key="1">
    <source>
        <dbReference type="EMBL" id="AMP11919.1"/>
    </source>
</evidence>
<dbReference type="AlphaFoldDB" id="A0A127PXC0"/>
<sequence length="39" mass="4300">MDFATVVETDDIFGRGFGCGRRQDDLHSGWATIAKLLPC</sequence>
<name>A0A127PXC0_9BURK</name>
<accession>A0A127PXC0</accession>
<gene>
    <name evidence="1" type="ORF">CAter282_4259</name>
</gene>
<protein>
    <submittedName>
        <fullName evidence="1">Uncharacterized protein</fullName>
    </submittedName>
</protein>
<organism evidence="1 2">
    <name type="scientific">Collimonas arenae</name>
    <dbReference type="NCBI Taxonomy" id="279058"/>
    <lineage>
        <taxon>Bacteria</taxon>
        <taxon>Pseudomonadati</taxon>
        <taxon>Pseudomonadota</taxon>
        <taxon>Betaproteobacteria</taxon>
        <taxon>Burkholderiales</taxon>
        <taxon>Oxalobacteraceae</taxon>
        <taxon>Collimonas</taxon>
    </lineage>
</organism>